<organism evidence="3 4">
    <name type="scientific">Paxillus involutus ATCC 200175</name>
    <dbReference type="NCBI Taxonomy" id="664439"/>
    <lineage>
        <taxon>Eukaryota</taxon>
        <taxon>Fungi</taxon>
        <taxon>Dikarya</taxon>
        <taxon>Basidiomycota</taxon>
        <taxon>Agaricomycotina</taxon>
        <taxon>Agaricomycetes</taxon>
        <taxon>Agaricomycetidae</taxon>
        <taxon>Boletales</taxon>
        <taxon>Paxilineae</taxon>
        <taxon>Paxillaceae</taxon>
        <taxon>Paxillus</taxon>
    </lineage>
</organism>
<feature type="signal peptide" evidence="2">
    <location>
        <begin position="1"/>
        <end position="24"/>
    </location>
</feature>
<dbReference type="AlphaFoldDB" id="A0A0C9TAP6"/>
<proteinExistence type="predicted"/>
<dbReference type="EMBL" id="KN821931">
    <property type="protein sequence ID" value="KIJ04331.1"/>
    <property type="molecule type" value="Genomic_DNA"/>
</dbReference>
<evidence type="ECO:0000256" key="2">
    <source>
        <dbReference type="SAM" id="SignalP"/>
    </source>
</evidence>
<gene>
    <name evidence="3" type="ORF">PAXINDRAFT_22382</name>
</gene>
<evidence type="ECO:0000313" key="4">
    <source>
        <dbReference type="Proteomes" id="UP000053647"/>
    </source>
</evidence>
<dbReference type="HOGENOM" id="CLU_1511068_0_0_1"/>
<protein>
    <submittedName>
        <fullName evidence="3">Uncharacterized protein</fullName>
    </submittedName>
</protein>
<keyword evidence="2" id="KW-0732">Signal</keyword>
<reference evidence="3 4" key="1">
    <citation type="submission" date="2014-06" db="EMBL/GenBank/DDBJ databases">
        <authorList>
            <consortium name="DOE Joint Genome Institute"/>
            <person name="Kuo A."/>
            <person name="Kohler A."/>
            <person name="Nagy L.G."/>
            <person name="Floudas D."/>
            <person name="Copeland A."/>
            <person name="Barry K.W."/>
            <person name="Cichocki N."/>
            <person name="Veneault-Fourrey C."/>
            <person name="LaButti K."/>
            <person name="Lindquist E.A."/>
            <person name="Lipzen A."/>
            <person name="Lundell T."/>
            <person name="Morin E."/>
            <person name="Murat C."/>
            <person name="Sun H."/>
            <person name="Tunlid A."/>
            <person name="Henrissat B."/>
            <person name="Grigoriev I.V."/>
            <person name="Hibbett D.S."/>
            <person name="Martin F."/>
            <person name="Nordberg H.P."/>
            <person name="Cantor M.N."/>
            <person name="Hua S.X."/>
        </authorList>
    </citation>
    <scope>NUCLEOTIDE SEQUENCE [LARGE SCALE GENOMIC DNA]</scope>
    <source>
        <strain evidence="3 4">ATCC 200175</strain>
    </source>
</reference>
<keyword evidence="4" id="KW-1185">Reference proteome</keyword>
<reference evidence="4" key="2">
    <citation type="submission" date="2015-01" db="EMBL/GenBank/DDBJ databases">
        <title>Evolutionary Origins and Diversification of the Mycorrhizal Mutualists.</title>
        <authorList>
            <consortium name="DOE Joint Genome Institute"/>
            <consortium name="Mycorrhizal Genomics Consortium"/>
            <person name="Kohler A."/>
            <person name="Kuo A."/>
            <person name="Nagy L.G."/>
            <person name="Floudas D."/>
            <person name="Copeland A."/>
            <person name="Barry K.W."/>
            <person name="Cichocki N."/>
            <person name="Veneault-Fourrey C."/>
            <person name="LaButti K."/>
            <person name="Lindquist E.A."/>
            <person name="Lipzen A."/>
            <person name="Lundell T."/>
            <person name="Morin E."/>
            <person name="Murat C."/>
            <person name="Riley R."/>
            <person name="Ohm R."/>
            <person name="Sun H."/>
            <person name="Tunlid A."/>
            <person name="Henrissat B."/>
            <person name="Grigoriev I.V."/>
            <person name="Hibbett D.S."/>
            <person name="Martin F."/>
        </authorList>
    </citation>
    <scope>NUCLEOTIDE SEQUENCE [LARGE SCALE GENOMIC DNA]</scope>
    <source>
        <strain evidence="4">ATCC 200175</strain>
    </source>
</reference>
<dbReference type="OrthoDB" id="2384193at2759"/>
<feature type="chain" id="PRO_5002220364" evidence="2">
    <location>
        <begin position="25"/>
        <end position="178"/>
    </location>
</feature>
<accession>A0A0C9TAP6</accession>
<name>A0A0C9TAP6_PAXIN</name>
<dbReference type="Proteomes" id="UP000053647">
    <property type="component" value="Unassembled WGS sequence"/>
</dbReference>
<evidence type="ECO:0000313" key="3">
    <source>
        <dbReference type="EMBL" id="KIJ04331.1"/>
    </source>
</evidence>
<feature type="region of interest" description="Disordered" evidence="1">
    <location>
        <begin position="43"/>
        <end position="101"/>
    </location>
</feature>
<sequence>MLGGIGAFVSSAITLLVFFPRSLTQELGYTVAVANPTTALKTPPTDSIDLNRPPASFHERPSSKDPVFAIVRTPSAQPSVDSRHDPSPEYEGGNLPNPTHPDSLDGHFRMRARELHGVETPRSADLPYTESYVFDRRSRGLVRSHSEGHATGLHPYVREFQSPIDVYGVDDVHTLPDR</sequence>
<evidence type="ECO:0000256" key="1">
    <source>
        <dbReference type="SAM" id="MobiDB-lite"/>
    </source>
</evidence>